<evidence type="ECO:0000259" key="5">
    <source>
        <dbReference type="Pfam" id="PF04542"/>
    </source>
</evidence>
<dbReference type="InterPro" id="IPR036388">
    <property type="entry name" value="WH-like_DNA-bd_sf"/>
</dbReference>
<dbReference type="Gene3D" id="1.10.10.10">
    <property type="entry name" value="Winged helix-like DNA-binding domain superfamily/Winged helix DNA-binding domain"/>
    <property type="match status" value="1"/>
</dbReference>
<dbReference type="Pfam" id="PF08281">
    <property type="entry name" value="Sigma70_r4_2"/>
    <property type="match status" value="1"/>
</dbReference>
<keyword evidence="4" id="KW-0804">Transcription</keyword>
<feature type="domain" description="RNA polymerase sigma factor 70 region 4 type 2" evidence="6">
    <location>
        <begin position="122"/>
        <end position="173"/>
    </location>
</feature>
<dbReference type="InterPro" id="IPR013249">
    <property type="entry name" value="RNA_pol_sigma70_r4_t2"/>
</dbReference>
<keyword evidence="8" id="KW-1185">Reference proteome</keyword>
<dbReference type="InterPro" id="IPR007627">
    <property type="entry name" value="RNA_pol_sigma70_r2"/>
</dbReference>
<dbReference type="Proteomes" id="UP000501802">
    <property type="component" value="Chromosome"/>
</dbReference>
<evidence type="ECO:0000259" key="6">
    <source>
        <dbReference type="Pfam" id="PF08281"/>
    </source>
</evidence>
<dbReference type="InterPro" id="IPR014284">
    <property type="entry name" value="RNA_pol_sigma-70_dom"/>
</dbReference>
<sequence>MTDLELLRACQRNDPRAQTVLYQRFKGHLMGLHRRYARNRPEAEDMFQEGFIRIFQQLHTIEQPERMLHWMKRVMVNTAINAYHKNQQKRYETDRLDEIGEAALECSAHDYRDTFARLSADEVAKLVHELPDGYRMVFKLHVMDGYNHPEIAQLLDISEGTSKSQLVRAKKSLKAKLKKIGIVRYECC</sequence>
<accession>A0A6G9AI72</accession>
<name>A0A6G9AI72_9BACT</name>
<dbReference type="PANTHER" id="PTHR43133:SF46">
    <property type="entry name" value="RNA POLYMERASE SIGMA-70 FACTOR ECF SUBFAMILY"/>
    <property type="match status" value="1"/>
</dbReference>
<dbReference type="GO" id="GO:0016987">
    <property type="term" value="F:sigma factor activity"/>
    <property type="evidence" value="ECO:0007669"/>
    <property type="project" value="UniProtKB-KW"/>
</dbReference>
<dbReference type="InterPro" id="IPR039425">
    <property type="entry name" value="RNA_pol_sigma-70-like"/>
</dbReference>
<evidence type="ECO:0000256" key="3">
    <source>
        <dbReference type="ARBA" id="ARBA00023082"/>
    </source>
</evidence>
<dbReference type="Pfam" id="PF04542">
    <property type="entry name" value="Sigma70_r2"/>
    <property type="match status" value="1"/>
</dbReference>
<dbReference type="InterPro" id="IPR013325">
    <property type="entry name" value="RNA_pol_sigma_r2"/>
</dbReference>
<dbReference type="AlphaFoldDB" id="A0A6G9AI72"/>
<dbReference type="KEGG" id="spib:G8759_04850"/>
<reference evidence="7 8" key="1">
    <citation type="submission" date="2020-03" db="EMBL/GenBank/DDBJ databases">
        <authorList>
            <person name="Kim M.K."/>
        </authorList>
    </citation>
    <scope>NUCLEOTIDE SEQUENCE [LARGE SCALE GENOMIC DNA]</scope>
    <source>
        <strain evidence="7 8">BT328</strain>
    </source>
</reference>
<protein>
    <submittedName>
        <fullName evidence="7">RNA polymerase sigma factor</fullName>
    </submittedName>
</protein>
<dbReference type="RefSeq" id="WP_167205740.1">
    <property type="nucleotide sequence ID" value="NZ_CP050063.1"/>
</dbReference>
<comment type="similarity">
    <text evidence="1">Belongs to the sigma-70 factor family. ECF subfamily.</text>
</comment>
<dbReference type="NCBIfam" id="TIGR02937">
    <property type="entry name" value="sigma70-ECF"/>
    <property type="match status" value="1"/>
</dbReference>
<dbReference type="GO" id="GO:0003677">
    <property type="term" value="F:DNA binding"/>
    <property type="evidence" value="ECO:0007669"/>
    <property type="project" value="InterPro"/>
</dbReference>
<feature type="domain" description="RNA polymerase sigma-70 region 2" evidence="5">
    <location>
        <begin position="21"/>
        <end position="87"/>
    </location>
</feature>
<evidence type="ECO:0000256" key="2">
    <source>
        <dbReference type="ARBA" id="ARBA00023015"/>
    </source>
</evidence>
<dbReference type="Gene3D" id="1.10.1740.10">
    <property type="match status" value="1"/>
</dbReference>
<evidence type="ECO:0000256" key="1">
    <source>
        <dbReference type="ARBA" id="ARBA00010641"/>
    </source>
</evidence>
<keyword evidence="3" id="KW-0731">Sigma factor</keyword>
<evidence type="ECO:0000313" key="7">
    <source>
        <dbReference type="EMBL" id="QIP12006.1"/>
    </source>
</evidence>
<gene>
    <name evidence="7" type="ORF">G8759_04850</name>
</gene>
<evidence type="ECO:0000256" key="4">
    <source>
        <dbReference type="ARBA" id="ARBA00023163"/>
    </source>
</evidence>
<dbReference type="PANTHER" id="PTHR43133">
    <property type="entry name" value="RNA POLYMERASE ECF-TYPE SIGMA FACTO"/>
    <property type="match status" value="1"/>
</dbReference>
<organism evidence="7 8">
    <name type="scientific">Spirosoma aureum</name>
    <dbReference type="NCBI Taxonomy" id="2692134"/>
    <lineage>
        <taxon>Bacteria</taxon>
        <taxon>Pseudomonadati</taxon>
        <taxon>Bacteroidota</taxon>
        <taxon>Cytophagia</taxon>
        <taxon>Cytophagales</taxon>
        <taxon>Cytophagaceae</taxon>
        <taxon>Spirosoma</taxon>
    </lineage>
</organism>
<dbReference type="SUPFAM" id="SSF88659">
    <property type="entry name" value="Sigma3 and sigma4 domains of RNA polymerase sigma factors"/>
    <property type="match status" value="1"/>
</dbReference>
<dbReference type="EMBL" id="CP050063">
    <property type="protein sequence ID" value="QIP12006.1"/>
    <property type="molecule type" value="Genomic_DNA"/>
</dbReference>
<evidence type="ECO:0000313" key="8">
    <source>
        <dbReference type="Proteomes" id="UP000501802"/>
    </source>
</evidence>
<dbReference type="GO" id="GO:0006352">
    <property type="term" value="P:DNA-templated transcription initiation"/>
    <property type="evidence" value="ECO:0007669"/>
    <property type="project" value="InterPro"/>
</dbReference>
<dbReference type="InterPro" id="IPR013324">
    <property type="entry name" value="RNA_pol_sigma_r3/r4-like"/>
</dbReference>
<dbReference type="SUPFAM" id="SSF88946">
    <property type="entry name" value="Sigma2 domain of RNA polymerase sigma factors"/>
    <property type="match status" value="1"/>
</dbReference>
<proteinExistence type="inferred from homology"/>
<keyword evidence="2" id="KW-0805">Transcription regulation</keyword>